<sequence>MVLTKDITLPPESDLNVEEINLSYATLMTAAPYLGKLCENVNNEFMLCRQELKDPRACVAVGKEVTSCAMDVFRKVKKECFEEFKQYANCIDKSSGDMSYRFCRRTQKIFDTCMREKLEVHRPDFGYFCRGRVHKTTRPEPPKEPCPCEPVVPDPTPSLPDNAPRYPPRFGGRFYHVTE</sequence>
<evidence type="ECO:0000313" key="14">
    <source>
        <dbReference type="Proteomes" id="UP000494256"/>
    </source>
</evidence>
<keyword evidence="8" id="KW-0496">Mitochondrion</keyword>
<evidence type="ECO:0000256" key="2">
    <source>
        <dbReference type="ARBA" id="ARBA00004173"/>
    </source>
</evidence>
<keyword evidence="4" id="KW-0813">Transport</keyword>
<keyword evidence="13" id="KW-1185">Reference proteome</keyword>
<evidence type="ECO:0000256" key="9">
    <source>
        <dbReference type="ARBA" id="ARBA00023157"/>
    </source>
</evidence>
<evidence type="ECO:0000256" key="8">
    <source>
        <dbReference type="ARBA" id="ARBA00023128"/>
    </source>
</evidence>
<evidence type="ECO:0000313" key="11">
    <source>
        <dbReference type="EMBL" id="CAB3245722.1"/>
    </source>
</evidence>
<feature type="region of interest" description="Disordered" evidence="10">
    <location>
        <begin position="137"/>
        <end position="171"/>
    </location>
</feature>
<evidence type="ECO:0000313" key="12">
    <source>
        <dbReference type="EMBL" id="CAB3249255.1"/>
    </source>
</evidence>
<keyword evidence="9" id="KW-1015">Disulfide bond</keyword>
<evidence type="ECO:0000256" key="4">
    <source>
        <dbReference type="ARBA" id="ARBA00022448"/>
    </source>
</evidence>
<comment type="function">
    <text evidence="1">Accessory subunit of the mitochondrial membrane respiratory chain NADH dehydrogenase (Complex I), that is believed not to be involved in catalysis. Complex I functions in the transfer of electrons from NADH to the respiratory chain. The immediate electron acceptor for the enzyme is believed to be ubiquinone.</text>
</comment>
<keyword evidence="6" id="KW-0677">Repeat</keyword>
<evidence type="ECO:0000256" key="3">
    <source>
        <dbReference type="ARBA" id="ARBA00010705"/>
    </source>
</evidence>
<accession>A0A8S1ATS1</accession>
<evidence type="ECO:0000256" key="10">
    <source>
        <dbReference type="SAM" id="MobiDB-lite"/>
    </source>
</evidence>
<gene>
    <name evidence="11" type="ORF">APLA_LOCUS10564</name>
    <name evidence="12" type="ORF">APLA_LOCUS12753</name>
</gene>
<dbReference type="PANTHER" id="PTHR13344">
    <property type="entry name" value="NADH-UBIQUINONE OXIDOREDUCTASE"/>
    <property type="match status" value="1"/>
</dbReference>
<evidence type="ECO:0000256" key="6">
    <source>
        <dbReference type="ARBA" id="ARBA00022737"/>
    </source>
</evidence>
<dbReference type="PANTHER" id="PTHR13344:SF0">
    <property type="entry name" value="NADH DEHYDROGENASE [UBIQUINONE] 1 ALPHA SUBCOMPLEX SUBUNIT 8"/>
    <property type="match status" value="1"/>
</dbReference>
<comment type="subcellular location">
    <subcellularLocation>
        <location evidence="2">Mitochondrion</location>
    </subcellularLocation>
</comment>
<organism evidence="12 14">
    <name type="scientific">Arctia plantaginis</name>
    <name type="common">Wood tiger moth</name>
    <name type="synonym">Phalaena plantaginis</name>
    <dbReference type="NCBI Taxonomy" id="874455"/>
    <lineage>
        <taxon>Eukaryota</taxon>
        <taxon>Metazoa</taxon>
        <taxon>Ecdysozoa</taxon>
        <taxon>Arthropoda</taxon>
        <taxon>Hexapoda</taxon>
        <taxon>Insecta</taxon>
        <taxon>Pterygota</taxon>
        <taxon>Neoptera</taxon>
        <taxon>Endopterygota</taxon>
        <taxon>Lepidoptera</taxon>
        <taxon>Glossata</taxon>
        <taxon>Ditrysia</taxon>
        <taxon>Noctuoidea</taxon>
        <taxon>Erebidae</taxon>
        <taxon>Arctiinae</taxon>
        <taxon>Arctia</taxon>
    </lineage>
</organism>
<protein>
    <recommendedName>
        <fullName evidence="15">NADH dehydrogenase [ubiquinone] 1 alpha subcomplex subunit 8</fullName>
    </recommendedName>
</protein>
<comment type="caution">
    <text evidence="12">The sequence shown here is derived from an EMBL/GenBank/DDBJ whole genome shotgun (WGS) entry which is preliminary data.</text>
</comment>
<dbReference type="EMBL" id="CADEBC010000525">
    <property type="protein sequence ID" value="CAB3245722.1"/>
    <property type="molecule type" value="Genomic_DNA"/>
</dbReference>
<dbReference type="Proteomes" id="UP000494106">
    <property type="component" value="Unassembled WGS sequence"/>
</dbReference>
<dbReference type="Proteomes" id="UP000494256">
    <property type="component" value="Unassembled WGS sequence"/>
</dbReference>
<evidence type="ECO:0000256" key="7">
    <source>
        <dbReference type="ARBA" id="ARBA00022982"/>
    </source>
</evidence>
<dbReference type="InterPro" id="IPR016680">
    <property type="entry name" value="NDUFA8"/>
</dbReference>
<evidence type="ECO:0000313" key="13">
    <source>
        <dbReference type="Proteomes" id="UP000494106"/>
    </source>
</evidence>
<proteinExistence type="inferred from homology"/>
<keyword evidence="5" id="KW-0679">Respiratory chain</keyword>
<evidence type="ECO:0008006" key="15">
    <source>
        <dbReference type="Google" id="ProtNLM"/>
    </source>
</evidence>
<comment type="similarity">
    <text evidence="3">Belongs to the complex I NDUFA8 subunit family.</text>
</comment>
<dbReference type="GO" id="GO:0005739">
    <property type="term" value="C:mitochondrion"/>
    <property type="evidence" value="ECO:0007669"/>
    <property type="project" value="UniProtKB-SubCell"/>
</dbReference>
<dbReference type="GO" id="GO:0006120">
    <property type="term" value="P:mitochondrial electron transport, NADH to ubiquinone"/>
    <property type="evidence" value="ECO:0007669"/>
    <property type="project" value="InterPro"/>
</dbReference>
<dbReference type="AlphaFoldDB" id="A0A8S1ATS1"/>
<dbReference type="OrthoDB" id="276296at2759"/>
<keyword evidence="7" id="KW-0249">Electron transport</keyword>
<name>A0A8S1ATS1_ARCPL</name>
<evidence type="ECO:0000256" key="5">
    <source>
        <dbReference type="ARBA" id="ARBA00022660"/>
    </source>
</evidence>
<dbReference type="EMBL" id="CADEBD010000344">
    <property type="protein sequence ID" value="CAB3249255.1"/>
    <property type="molecule type" value="Genomic_DNA"/>
</dbReference>
<evidence type="ECO:0000256" key="1">
    <source>
        <dbReference type="ARBA" id="ARBA00003195"/>
    </source>
</evidence>
<reference evidence="13 14" key="1">
    <citation type="submission" date="2020-04" db="EMBL/GenBank/DDBJ databases">
        <authorList>
            <person name="Wallbank WR R."/>
            <person name="Pardo Diaz C."/>
            <person name="Kozak K."/>
            <person name="Martin S."/>
            <person name="Jiggins C."/>
            <person name="Moest M."/>
            <person name="Warren A I."/>
            <person name="Byers J.R.P. K."/>
            <person name="Montejo-Kovacevich G."/>
            <person name="Yen C E."/>
        </authorList>
    </citation>
    <scope>NUCLEOTIDE SEQUENCE [LARGE SCALE GENOMIC DNA]</scope>
</reference>
<feature type="compositionally biased region" description="Pro residues" evidence="10">
    <location>
        <begin position="144"/>
        <end position="158"/>
    </location>
</feature>